<name>A0ABW9YDG5_9GAMM</name>
<proteinExistence type="predicted"/>
<dbReference type="Pfam" id="PF01738">
    <property type="entry name" value="DLH"/>
    <property type="match status" value="1"/>
</dbReference>
<dbReference type="GO" id="GO:0016787">
    <property type="term" value="F:hydrolase activity"/>
    <property type="evidence" value="ECO:0007669"/>
    <property type="project" value="UniProtKB-KW"/>
</dbReference>
<keyword evidence="1 4" id="KW-0378">Hydrolase</keyword>
<accession>A0ABW9YDG5</accession>
<gene>
    <name evidence="4" type="ORF">EIZ48_04385</name>
</gene>
<evidence type="ECO:0000256" key="1">
    <source>
        <dbReference type="ARBA" id="ARBA00022801"/>
    </source>
</evidence>
<evidence type="ECO:0000313" key="5">
    <source>
        <dbReference type="Proteomes" id="UP000738517"/>
    </source>
</evidence>
<sequence length="281" mass="31147">MIKRVIALIVFCIFPVMANAQYKGETVQIPMVDEGLLWDSNIILEATLYKPEGDGPFPLVIFNHGSTGDGVIPEDMTINPWGFGSYLLKKDIALLIPMRRGRGASGGSYDEQYTCNPKGITEGIEYALESLDATYSYLESQSWVNKEKIVLSGHSRGGMLSLVYASEHPKSAVGVLNFSGGWVSDSCQVKSESANLSMFKNAGQKMQVPSLFIYGHNDPFYADESIEEFAETYKASGGDLTFKFYQLGKKVSGHSVFESYWYLWTGVVDDFLLKQGMTESH</sequence>
<organism evidence="4 5">
    <name type="scientific">Photobacterium alginatilyticum</name>
    <dbReference type="NCBI Taxonomy" id="1775171"/>
    <lineage>
        <taxon>Bacteria</taxon>
        <taxon>Pseudomonadati</taxon>
        <taxon>Pseudomonadota</taxon>
        <taxon>Gammaproteobacteria</taxon>
        <taxon>Vibrionales</taxon>
        <taxon>Vibrionaceae</taxon>
        <taxon>Photobacterium</taxon>
    </lineage>
</organism>
<evidence type="ECO:0000256" key="2">
    <source>
        <dbReference type="SAM" id="SignalP"/>
    </source>
</evidence>
<evidence type="ECO:0000313" key="4">
    <source>
        <dbReference type="EMBL" id="NBI51811.1"/>
    </source>
</evidence>
<dbReference type="InterPro" id="IPR050261">
    <property type="entry name" value="FrsA_esterase"/>
</dbReference>
<dbReference type="EMBL" id="RSEJ01000003">
    <property type="protein sequence ID" value="NBI51811.1"/>
    <property type="molecule type" value="Genomic_DNA"/>
</dbReference>
<feature type="chain" id="PRO_5045460436" evidence="2">
    <location>
        <begin position="21"/>
        <end position="281"/>
    </location>
</feature>
<dbReference type="PANTHER" id="PTHR22946">
    <property type="entry name" value="DIENELACTONE HYDROLASE DOMAIN-CONTAINING PROTEIN-RELATED"/>
    <property type="match status" value="1"/>
</dbReference>
<dbReference type="InterPro" id="IPR029058">
    <property type="entry name" value="AB_hydrolase_fold"/>
</dbReference>
<dbReference type="InterPro" id="IPR002925">
    <property type="entry name" value="Dienelactn_hydro"/>
</dbReference>
<dbReference type="PANTHER" id="PTHR22946:SF9">
    <property type="entry name" value="POLYKETIDE TRANSFERASE AF380"/>
    <property type="match status" value="1"/>
</dbReference>
<dbReference type="Gene3D" id="3.40.50.1820">
    <property type="entry name" value="alpha/beta hydrolase"/>
    <property type="match status" value="1"/>
</dbReference>
<feature type="signal peptide" evidence="2">
    <location>
        <begin position="1"/>
        <end position="20"/>
    </location>
</feature>
<keyword evidence="5" id="KW-1185">Reference proteome</keyword>
<comment type="caution">
    <text evidence="4">The sequence shown here is derived from an EMBL/GenBank/DDBJ whole genome shotgun (WGS) entry which is preliminary data.</text>
</comment>
<dbReference type="SUPFAM" id="SSF53474">
    <property type="entry name" value="alpha/beta-Hydrolases"/>
    <property type="match status" value="1"/>
</dbReference>
<evidence type="ECO:0000259" key="3">
    <source>
        <dbReference type="Pfam" id="PF01738"/>
    </source>
</evidence>
<reference evidence="4 5" key="1">
    <citation type="journal article" date="2017" name="Int. J. Syst. Evol. Microbiol.">
        <title>Photobacterium alginatilyticum sp. nov., a marine bacterium isolated from bottom seawater.</title>
        <authorList>
            <person name="Wang X."/>
            <person name="Wang Y."/>
            <person name="Yang X."/>
            <person name="Sun H."/>
            <person name="Li B."/>
            <person name="Zhang X.H."/>
        </authorList>
    </citation>
    <scope>NUCLEOTIDE SEQUENCE [LARGE SCALE GENOMIC DNA]</scope>
    <source>
        <strain evidence="4 5">P03D4</strain>
    </source>
</reference>
<protein>
    <submittedName>
        <fullName evidence="4">Alpha/beta fold hydrolase</fullName>
    </submittedName>
</protein>
<dbReference type="Proteomes" id="UP000738517">
    <property type="component" value="Unassembled WGS sequence"/>
</dbReference>
<feature type="domain" description="Dienelactone hydrolase" evidence="3">
    <location>
        <begin position="124"/>
        <end position="246"/>
    </location>
</feature>
<dbReference type="RefSeq" id="WP_160648877.1">
    <property type="nucleotide sequence ID" value="NZ_RSEJ01000003.1"/>
</dbReference>
<keyword evidence="2" id="KW-0732">Signal</keyword>